<evidence type="ECO:0000313" key="2">
    <source>
        <dbReference type="Proteomes" id="UP000324222"/>
    </source>
</evidence>
<dbReference type="Proteomes" id="UP000324222">
    <property type="component" value="Unassembled WGS sequence"/>
</dbReference>
<accession>A0A5B7EGI3</accession>
<name>A0A5B7EGI3_PORTR</name>
<dbReference type="EMBL" id="VSRR010002476">
    <property type="protein sequence ID" value="MPC31634.1"/>
    <property type="molecule type" value="Genomic_DNA"/>
</dbReference>
<proteinExistence type="predicted"/>
<sequence length="60" mass="7002">MATETTSRVFKTVFPFNKIEILPISHLNHKILLKNTNIFNYNLWKAVMVKEQSDSECCTN</sequence>
<keyword evidence="2" id="KW-1185">Reference proteome</keyword>
<dbReference type="AlphaFoldDB" id="A0A5B7EGI3"/>
<evidence type="ECO:0000313" key="1">
    <source>
        <dbReference type="EMBL" id="MPC31634.1"/>
    </source>
</evidence>
<comment type="caution">
    <text evidence="1">The sequence shown here is derived from an EMBL/GenBank/DDBJ whole genome shotgun (WGS) entry which is preliminary data.</text>
</comment>
<gene>
    <name evidence="1" type="ORF">E2C01_024928</name>
</gene>
<reference evidence="1 2" key="1">
    <citation type="submission" date="2019-05" db="EMBL/GenBank/DDBJ databases">
        <title>Another draft genome of Portunus trituberculatus and its Hox gene families provides insights of decapod evolution.</title>
        <authorList>
            <person name="Jeong J.-H."/>
            <person name="Song I."/>
            <person name="Kim S."/>
            <person name="Choi T."/>
            <person name="Kim D."/>
            <person name="Ryu S."/>
            <person name="Kim W."/>
        </authorList>
    </citation>
    <scope>NUCLEOTIDE SEQUENCE [LARGE SCALE GENOMIC DNA]</scope>
    <source>
        <tissue evidence="1">Muscle</tissue>
    </source>
</reference>
<protein>
    <submittedName>
        <fullName evidence="1">Uncharacterized protein</fullName>
    </submittedName>
</protein>
<organism evidence="1 2">
    <name type="scientific">Portunus trituberculatus</name>
    <name type="common">Swimming crab</name>
    <name type="synonym">Neptunus trituberculatus</name>
    <dbReference type="NCBI Taxonomy" id="210409"/>
    <lineage>
        <taxon>Eukaryota</taxon>
        <taxon>Metazoa</taxon>
        <taxon>Ecdysozoa</taxon>
        <taxon>Arthropoda</taxon>
        <taxon>Crustacea</taxon>
        <taxon>Multicrustacea</taxon>
        <taxon>Malacostraca</taxon>
        <taxon>Eumalacostraca</taxon>
        <taxon>Eucarida</taxon>
        <taxon>Decapoda</taxon>
        <taxon>Pleocyemata</taxon>
        <taxon>Brachyura</taxon>
        <taxon>Eubrachyura</taxon>
        <taxon>Portunoidea</taxon>
        <taxon>Portunidae</taxon>
        <taxon>Portuninae</taxon>
        <taxon>Portunus</taxon>
    </lineage>
</organism>